<accession>A0A078HX08</accession>
<dbReference type="Gramene" id="CDY42990">
    <property type="protein sequence ID" value="CDY42990"/>
    <property type="gene ID" value="GSBRNA2T00075779001"/>
</dbReference>
<gene>
    <name evidence="1" type="primary">BnaC02g19640D</name>
    <name evidence="1" type="ORF">GSBRNA2T00075779001</name>
</gene>
<name>A0A078HX08_BRANA</name>
<keyword evidence="2" id="KW-1185">Reference proteome</keyword>
<evidence type="ECO:0000313" key="1">
    <source>
        <dbReference type="EMBL" id="CDY42990.1"/>
    </source>
</evidence>
<proteinExistence type="predicted"/>
<sequence length="75" mass="8806">MPLDGRRLIVNIHVRNYVSLQLYRGFYHNRYSDIAKVRLTTISKDLELLQTSAYPSWLPTIELIKSPSCRNQKLT</sequence>
<dbReference type="AlphaFoldDB" id="A0A078HX08"/>
<reference evidence="1 2" key="1">
    <citation type="journal article" date="2014" name="Science">
        <title>Plant genetics. Early allopolyploid evolution in the post-Neolithic Brassica napus oilseed genome.</title>
        <authorList>
            <person name="Chalhoub B."/>
            <person name="Denoeud F."/>
            <person name="Liu S."/>
            <person name="Parkin I.A."/>
            <person name="Tang H."/>
            <person name="Wang X."/>
            <person name="Chiquet J."/>
            <person name="Belcram H."/>
            <person name="Tong C."/>
            <person name="Samans B."/>
            <person name="Correa M."/>
            <person name="Da Silva C."/>
            <person name="Just J."/>
            <person name="Falentin C."/>
            <person name="Koh C.S."/>
            <person name="Le Clainche I."/>
            <person name="Bernard M."/>
            <person name="Bento P."/>
            <person name="Noel B."/>
            <person name="Labadie K."/>
            <person name="Alberti A."/>
            <person name="Charles M."/>
            <person name="Arnaud D."/>
            <person name="Guo H."/>
            <person name="Daviaud C."/>
            <person name="Alamery S."/>
            <person name="Jabbari K."/>
            <person name="Zhao M."/>
            <person name="Edger P.P."/>
            <person name="Chelaifa H."/>
            <person name="Tack D."/>
            <person name="Lassalle G."/>
            <person name="Mestiri I."/>
            <person name="Schnel N."/>
            <person name="Le Paslier M.C."/>
            <person name="Fan G."/>
            <person name="Renault V."/>
            <person name="Bayer P.E."/>
            <person name="Golicz A.A."/>
            <person name="Manoli S."/>
            <person name="Lee T.H."/>
            <person name="Thi V.H."/>
            <person name="Chalabi S."/>
            <person name="Hu Q."/>
            <person name="Fan C."/>
            <person name="Tollenaere R."/>
            <person name="Lu Y."/>
            <person name="Battail C."/>
            <person name="Shen J."/>
            <person name="Sidebottom C.H."/>
            <person name="Wang X."/>
            <person name="Canaguier A."/>
            <person name="Chauveau A."/>
            <person name="Berard A."/>
            <person name="Deniot G."/>
            <person name="Guan M."/>
            <person name="Liu Z."/>
            <person name="Sun F."/>
            <person name="Lim Y.P."/>
            <person name="Lyons E."/>
            <person name="Town C.D."/>
            <person name="Bancroft I."/>
            <person name="Wang X."/>
            <person name="Meng J."/>
            <person name="Ma J."/>
            <person name="Pires J.C."/>
            <person name="King G.J."/>
            <person name="Brunel D."/>
            <person name="Delourme R."/>
            <person name="Renard M."/>
            <person name="Aury J.M."/>
            <person name="Adams K.L."/>
            <person name="Batley J."/>
            <person name="Snowdon R.J."/>
            <person name="Tost J."/>
            <person name="Edwards D."/>
            <person name="Zhou Y."/>
            <person name="Hua W."/>
            <person name="Sharpe A.G."/>
            <person name="Paterson A.H."/>
            <person name="Guan C."/>
            <person name="Wincker P."/>
        </authorList>
    </citation>
    <scope>NUCLEOTIDE SEQUENCE [LARGE SCALE GENOMIC DNA]</scope>
    <source>
        <strain evidence="2">cv. Darmor-bzh</strain>
    </source>
</reference>
<dbReference type="PaxDb" id="3708-A0A078HX08"/>
<protein>
    <submittedName>
        <fullName evidence="1">BnaC02g19640D protein</fullName>
    </submittedName>
</protein>
<organism evidence="1 2">
    <name type="scientific">Brassica napus</name>
    <name type="common">Rape</name>
    <dbReference type="NCBI Taxonomy" id="3708"/>
    <lineage>
        <taxon>Eukaryota</taxon>
        <taxon>Viridiplantae</taxon>
        <taxon>Streptophyta</taxon>
        <taxon>Embryophyta</taxon>
        <taxon>Tracheophyta</taxon>
        <taxon>Spermatophyta</taxon>
        <taxon>Magnoliopsida</taxon>
        <taxon>eudicotyledons</taxon>
        <taxon>Gunneridae</taxon>
        <taxon>Pentapetalae</taxon>
        <taxon>rosids</taxon>
        <taxon>malvids</taxon>
        <taxon>Brassicales</taxon>
        <taxon>Brassicaceae</taxon>
        <taxon>Brassiceae</taxon>
        <taxon>Brassica</taxon>
    </lineage>
</organism>
<evidence type="ECO:0000313" key="2">
    <source>
        <dbReference type="Proteomes" id="UP000028999"/>
    </source>
</evidence>
<dbReference type="Proteomes" id="UP000028999">
    <property type="component" value="Unassembled WGS sequence"/>
</dbReference>
<dbReference type="EMBL" id="LK032541">
    <property type="protein sequence ID" value="CDY42990.1"/>
    <property type="molecule type" value="Genomic_DNA"/>
</dbReference>